<dbReference type="Pfam" id="PF22311">
    <property type="entry name" value="DUF6970"/>
    <property type="match status" value="1"/>
</dbReference>
<proteinExistence type="predicted"/>
<dbReference type="InterPro" id="IPR054243">
    <property type="entry name" value="DUF6970"/>
</dbReference>
<dbReference type="EMBL" id="LDSL01000050">
    <property type="protein sequence ID" value="KTT23343.1"/>
    <property type="molecule type" value="Genomic_DNA"/>
</dbReference>
<evidence type="ECO:0000313" key="2">
    <source>
        <dbReference type="EMBL" id="KTT23343.1"/>
    </source>
</evidence>
<evidence type="ECO:0000313" key="3">
    <source>
        <dbReference type="Proteomes" id="UP000072741"/>
    </source>
</evidence>
<dbReference type="Proteomes" id="UP000072741">
    <property type="component" value="Unassembled WGS sequence"/>
</dbReference>
<reference evidence="2 3" key="1">
    <citation type="journal article" date="2016" name="Front. Microbiol.">
        <title>Genomic Resource of Rice Seed Associated Bacteria.</title>
        <authorList>
            <person name="Midha S."/>
            <person name="Bansal K."/>
            <person name="Sharma S."/>
            <person name="Kumar N."/>
            <person name="Patil P.P."/>
            <person name="Chaudhry V."/>
            <person name="Patil P.B."/>
        </authorList>
    </citation>
    <scope>NUCLEOTIDE SEQUENCE [LARGE SCALE GENOMIC DNA]</scope>
    <source>
        <strain evidence="2 3">NS331</strain>
    </source>
</reference>
<name>A0A147H100_9BURK</name>
<keyword evidence="3" id="KW-1185">Reference proteome</keyword>
<comment type="caution">
    <text evidence="2">The sequence shown here is derived from an EMBL/GenBank/DDBJ whole genome shotgun (WGS) entry which is preliminary data.</text>
</comment>
<sequence>MEDRADTDDVGFTAYPAEVVQREILRLESGARGSPAFPIQRVRYMGKVAYLVTAPCCDRFNYLYDASGQALCAPTGGFAGHGDGRCQGQVQAF</sequence>
<accession>A0A147H100</accession>
<feature type="domain" description="DUF6970" evidence="1">
    <location>
        <begin position="31"/>
        <end position="87"/>
    </location>
</feature>
<evidence type="ECO:0000259" key="1">
    <source>
        <dbReference type="Pfam" id="PF22311"/>
    </source>
</evidence>
<gene>
    <name evidence="2" type="ORF">NS331_07380</name>
</gene>
<dbReference type="AlphaFoldDB" id="A0A147H100"/>
<protein>
    <recommendedName>
        <fullName evidence="1">DUF6970 domain-containing protein</fullName>
    </recommendedName>
</protein>
<organism evidence="2 3">
    <name type="scientific">Pseudacidovorax intermedius</name>
    <dbReference type="NCBI Taxonomy" id="433924"/>
    <lineage>
        <taxon>Bacteria</taxon>
        <taxon>Pseudomonadati</taxon>
        <taxon>Pseudomonadota</taxon>
        <taxon>Betaproteobacteria</taxon>
        <taxon>Burkholderiales</taxon>
        <taxon>Comamonadaceae</taxon>
        <taxon>Pseudacidovorax</taxon>
    </lineage>
</organism>